<evidence type="ECO:0008006" key="4">
    <source>
        <dbReference type="Google" id="ProtNLM"/>
    </source>
</evidence>
<comment type="caution">
    <text evidence="2">The sequence shown here is derived from an EMBL/GenBank/DDBJ whole genome shotgun (WGS) entry which is preliminary data.</text>
</comment>
<dbReference type="Proteomes" id="UP000238801">
    <property type="component" value="Unassembled WGS sequence"/>
</dbReference>
<keyword evidence="1" id="KW-1133">Transmembrane helix</keyword>
<gene>
    <name evidence="2" type="ORF">BCF33_1532</name>
</gene>
<reference evidence="2 3" key="1">
    <citation type="submission" date="2018-03" db="EMBL/GenBank/DDBJ databases">
        <title>Genomic Encyclopedia of Archaeal and Bacterial Type Strains, Phase II (KMG-II): from individual species to whole genera.</title>
        <authorList>
            <person name="Goeker M."/>
        </authorList>
    </citation>
    <scope>NUCLEOTIDE SEQUENCE [LARGE SCALE GENOMIC DNA]</scope>
    <source>
        <strain evidence="2 3">DSM 29318</strain>
    </source>
</reference>
<evidence type="ECO:0000256" key="1">
    <source>
        <dbReference type="SAM" id="Phobius"/>
    </source>
</evidence>
<keyword evidence="1" id="KW-0812">Transmembrane</keyword>
<keyword evidence="1" id="KW-0472">Membrane</keyword>
<keyword evidence="3" id="KW-1185">Reference proteome</keyword>
<proteinExistence type="predicted"/>
<organism evidence="2 3">
    <name type="scientific">Hasllibacter halocynthiae</name>
    <dbReference type="NCBI Taxonomy" id="595589"/>
    <lineage>
        <taxon>Bacteria</taxon>
        <taxon>Pseudomonadati</taxon>
        <taxon>Pseudomonadota</taxon>
        <taxon>Alphaproteobacteria</taxon>
        <taxon>Rhodobacterales</taxon>
        <taxon>Roseobacteraceae</taxon>
        <taxon>Hasllibacter</taxon>
    </lineage>
</organism>
<evidence type="ECO:0000313" key="2">
    <source>
        <dbReference type="EMBL" id="PRY92679.1"/>
    </source>
</evidence>
<protein>
    <recommendedName>
        <fullName evidence="4">Cytoskeletal protein CcmA (Bactofilin family)</fullName>
    </recommendedName>
</protein>
<evidence type="ECO:0000313" key="3">
    <source>
        <dbReference type="Proteomes" id="UP000238801"/>
    </source>
</evidence>
<accession>A0A2T0X154</accession>
<sequence length="205" mass="21557">MLARLIQRLPPEWRRRVRRAIAWVRLKVPVGLRLPLGILLICGGFLAILPVFGLWMIPVGIAVASLDIRPLRRRWAARRGLVARLAPSQTSRAGHDGPGAPQEDGMRVLDGTIDGDLTVADAVRITGCVAGSLVLRPGARVHLDGTVGGDATVGRDATLRIAGQVAGTVSCEAGGRAFICGMAGRADLSDPHVVLDGGLVAHRAA</sequence>
<dbReference type="RefSeq" id="WP_211292367.1">
    <property type="nucleotide sequence ID" value="NZ_PVTT01000002.1"/>
</dbReference>
<name>A0A2T0X154_9RHOB</name>
<dbReference type="AlphaFoldDB" id="A0A2T0X154"/>
<dbReference type="EMBL" id="PVTT01000002">
    <property type="protein sequence ID" value="PRY92679.1"/>
    <property type="molecule type" value="Genomic_DNA"/>
</dbReference>
<feature type="transmembrane region" description="Helical" evidence="1">
    <location>
        <begin position="36"/>
        <end position="64"/>
    </location>
</feature>